<dbReference type="SUPFAM" id="SSF49764">
    <property type="entry name" value="HSP20-like chaperones"/>
    <property type="match status" value="1"/>
</dbReference>
<reference evidence="7" key="1">
    <citation type="submission" date="2020-07" db="EMBL/GenBank/DDBJ databases">
        <title>Multicomponent nature underlies the extraordinary mechanical properties of spider dragline silk.</title>
        <authorList>
            <person name="Kono N."/>
            <person name="Nakamura H."/>
            <person name="Mori M."/>
            <person name="Yoshida Y."/>
            <person name="Ohtoshi R."/>
            <person name="Malay A.D."/>
            <person name="Moran D.A.P."/>
            <person name="Tomita M."/>
            <person name="Numata K."/>
            <person name="Arakawa K."/>
        </authorList>
    </citation>
    <scope>NUCLEOTIDE SEQUENCE</scope>
</reference>
<dbReference type="EMBL" id="BMAO01027175">
    <property type="protein sequence ID" value="GFR14977.1"/>
    <property type="molecule type" value="Genomic_DNA"/>
</dbReference>
<organism evidence="7 8">
    <name type="scientific">Trichonephila clavata</name>
    <name type="common">Joro spider</name>
    <name type="synonym">Nephila clavata</name>
    <dbReference type="NCBI Taxonomy" id="2740835"/>
    <lineage>
        <taxon>Eukaryota</taxon>
        <taxon>Metazoa</taxon>
        <taxon>Ecdysozoa</taxon>
        <taxon>Arthropoda</taxon>
        <taxon>Chelicerata</taxon>
        <taxon>Arachnida</taxon>
        <taxon>Araneae</taxon>
        <taxon>Araneomorphae</taxon>
        <taxon>Entelegynae</taxon>
        <taxon>Araneoidea</taxon>
        <taxon>Nephilidae</taxon>
        <taxon>Trichonephila</taxon>
    </lineage>
</organism>
<dbReference type="CDD" id="cd06467">
    <property type="entry name" value="p23_NUDC_like"/>
    <property type="match status" value="1"/>
</dbReference>
<comment type="subcellular location">
    <subcellularLocation>
        <location evidence="2">Cytoplasm</location>
    </subcellularLocation>
    <subcellularLocation>
        <location evidence="1">Nucleus</location>
    </subcellularLocation>
</comment>
<dbReference type="GO" id="GO:0005737">
    <property type="term" value="C:cytoplasm"/>
    <property type="evidence" value="ECO:0007669"/>
    <property type="project" value="UniProtKB-SubCell"/>
</dbReference>
<dbReference type="AlphaFoldDB" id="A0A8X6LNK1"/>
<keyword evidence="5" id="KW-0539">Nucleus</keyword>
<dbReference type="InterPro" id="IPR008978">
    <property type="entry name" value="HSP20-like_chaperone"/>
</dbReference>
<sequence length="584" mass="66590">MAVMDLKVNRNMLDIEFEGYKLSLDPIPVLKQPVVDGVKCCELSSEDYSYLHTRMALLHNYLFQDIWSQNSVFYINERLRVMWTSLGEDGRLNTPRCIWNVPIHATSSHSNITISFPGAEWAVLCNGKKNLHILYTPSRSAGEPWMCCHTYDMEISTSSYLLHSVHRTIPGSQQIDCIVATVEHKSKLPKDVSFPDCYTFVSVLEWISFTCGQNNQIWTTKRTRKLVSSTFPEYAAIDSIGDAICIVSQNNFRCYFDSEGMINSNIDIIEKEPKPPKYTYIQTPEDITVYFRVPENLKKSDFQITFHAQYMEVLVQGKCVLSGDLANYIDHGACTWILDGNKLEVILYKAEIGLMWQELLKGNKEGEELMDPTFIAEVHARLAHLTSETEVTPSNRVPFNLEQLEECDSSVEQLTFQRIDGNEHSETHKVNMGGHQWLFTDQICPESLPAICLRHDVDGILWQPKNIFSEGEMEHFKMEHVATFSALGYVLASKQDKKFTSCSPDFQFSVVSDCARHLYLYCQPESINSALELRNRKTGQSVAHIAKQYVVSLELCDRILGLRASPQCVFVLSKDTLYAVKVKS</sequence>
<feature type="domain" description="CS" evidence="6">
    <location>
        <begin position="273"/>
        <end position="360"/>
    </location>
</feature>
<dbReference type="GO" id="GO:0005634">
    <property type="term" value="C:nucleus"/>
    <property type="evidence" value="ECO:0007669"/>
    <property type="project" value="UniProtKB-SubCell"/>
</dbReference>
<dbReference type="Pfam" id="PF04969">
    <property type="entry name" value="CS"/>
    <property type="match status" value="1"/>
</dbReference>
<evidence type="ECO:0000256" key="4">
    <source>
        <dbReference type="ARBA" id="ARBA00022490"/>
    </source>
</evidence>
<name>A0A8X6LNK1_TRICU</name>
<dbReference type="InterPro" id="IPR037895">
    <property type="entry name" value="NUDCD1"/>
</dbReference>
<evidence type="ECO:0000256" key="1">
    <source>
        <dbReference type="ARBA" id="ARBA00004123"/>
    </source>
</evidence>
<evidence type="ECO:0000256" key="3">
    <source>
        <dbReference type="ARBA" id="ARBA00018915"/>
    </source>
</evidence>
<accession>A0A8X6LNK1</accession>
<dbReference type="Proteomes" id="UP000887116">
    <property type="component" value="Unassembled WGS sequence"/>
</dbReference>
<dbReference type="InterPro" id="IPR007052">
    <property type="entry name" value="CS_dom"/>
</dbReference>
<dbReference type="PROSITE" id="PS51203">
    <property type="entry name" value="CS"/>
    <property type="match status" value="1"/>
</dbReference>
<comment type="caution">
    <text evidence="7">The sequence shown here is derived from an EMBL/GenBank/DDBJ whole genome shotgun (WGS) entry which is preliminary data.</text>
</comment>
<dbReference type="PANTHER" id="PTHR21664:SF1">
    <property type="entry name" value="NUDC DOMAIN-CONTAINING PROTEIN 1"/>
    <property type="match status" value="1"/>
</dbReference>
<protein>
    <recommendedName>
        <fullName evidence="3">NudC domain-containing protein 1</fullName>
    </recommendedName>
</protein>
<evidence type="ECO:0000313" key="8">
    <source>
        <dbReference type="Proteomes" id="UP000887116"/>
    </source>
</evidence>
<evidence type="ECO:0000256" key="5">
    <source>
        <dbReference type="ARBA" id="ARBA00023242"/>
    </source>
</evidence>
<keyword evidence="4" id="KW-0963">Cytoplasm</keyword>
<proteinExistence type="predicted"/>
<dbReference type="OrthoDB" id="428655at2759"/>
<gene>
    <name evidence="7" type="primary">NUDCD1</name>
    <name evidence="7" type="ORF">TNCT_351051</name>
</gene>
<evidence type="ECO:0000256" key="2">
    <source>
        <dbReference type="ARBA" id="ARBA00004496"/>
    </source>
</evidence>
<evidence type="ECO:0000313" key="7">
    <source>
        <dbReference type="EMBL" id="GFR14977.1"/>
    </source>
</evidence>
<dbReference type="Gene3D" id="2.60.40.790">
    <property type="match status" value="1"/>
</dbReference>
<keyword evidence="8" id="KW-1185">Reference proteome</keyword>
<dbReference type="PANTHER" id="PTHR21664">
    <property type="entry name" value="CHRONIC MYELOGENOUS LEUKEMIA TUMOR ANTIGEN 66"/>
    <property type="match status" value="1"/>
</dbReference>
<evidence type="ECO:0000259" key="6">
    <source>
        <dbReference type="PROSITE" id="PS51203"/>
    </source>
</evidence>